<evidence type="ECO:0000313" key="1">
    <source>
        <dbReference type="EMBL" id="CAH3107614.1"/>
    </source>
</evidence>
<gene>
    <name evidence="1" type="ORF">PLOB_00016765</name>
</gene>
<dbReference type="Proteomes" id="UP001159405">
    <property type="component" value="Unassembled WGS sequence"/>
</dbReference>
<accession>A0ABN8NKC9</accession>
<sequence length="144" mass="16895">MPHVYVIASRIYGSYARSYLHKDLSLDEKTMPHVYVIVSRIYGRLFLYLMNSKSDATYTRTYLLMRKQCLMFMLFASCLVLLAVSERAEKNPLKIKFRKDIVESYKPVVWAEPRPISMLQNVSHLWNNHLFVPHMLLCGLGVYT</sequence>
<proteinExistence type="predicted"/>
<evidence type="ECO:0000313" key="2">
    <source>
        <dbReference type="Proteomes" id="UP001159405"/>
    </source>
</evidence>
<reference evidence="1 2" key="1">
    <citation type="submission" date="2022-05" db="EMBL/GenBank/DDBJ databases">
        <authorList>
            <consortium name="Genoscope - CEA"/>
            <person name="William W."/>
        </authorList>
    </citation>
    <scope>NUCLEOTIDE SEQUENCE [LARGE SCALE GENOMIC DNA]</scope>
</reference>
<name>A0ABN8NKC9_9CNID</name>
<organism evidence="1 2">
    <name type="scientific">Porites lobata</name>
    <dbReference type="NCBI Taxonomy" id="104759"/>
    <lineage>
        <taxon>Eukaryota</taxon>
        <taxon>Metazoa</taxon>
        <taxon>Cnidaria</taxon>
        <taxon>Anthozoa</taxon>
        <taxon>Hexacorallia</taxon>
        <taxon>Scleractinia</taxon>
        <taxon>Fungiina</taxon>
        <taxon>Poritidae</taxon>
        <taxon>Porites</taxon>
    </lineage>
</organism>
<protein>
    <submittedName>
        <fullName evidence="1">Uncharacterized protein</fullName>
    </submittedName>
</protein>
<keyword evidence="2" id="KW-1185">Reference proteome</keyword>
<comment type="caution">
    <text evidence="1">The sequence shown here is derived from an EMBL/GenBank/DDBJ whole genome shotgun (WGS) entry which is preliminary data.</text>
</comment>
<dbReference type="EMBL" id="CALNXK010000020">
    <property type="protein sequence ID" value="CAH3107614.1"/>
    <property type="molecule type" value="Genomic_DNA"/>
</dbReference>